<organism evidence="2 3">
    <name type="scientific">Kwoniella mangroviensis CBS 10435</name>
    <dbReference type="NCBI Taxonomy" id="1331196"/>
    <lineage>
        <taxon>Eukaryota</taxon>
        <taxon>Fungi</taxon>
        <taxon>Dikarya</taxon>
        <taxon>Basidiomycota</taxon>
        <taxon>Agaricomycotina</taxon>
        <taxon>Tremellomycetes</taxon>
        <taxon>Tremellales</taxon>
        <taxon>Cryptococcaceae</taxon>
        <taxon>Kwoniella</taxon>
    </lineage>
</organism>
<dbReference type="Proteomes" id="UP000092583">
    <property type="component" value="Unassembled WGS sequence"/>
</dbReference>
<evidence type="ECO:0000313" key="3">
    <source>
        <dbReference type="Proteomes" id="UP000092583"/>
    </source>
</evidence>
<accession>A0A1B9IGZ5</accession>
<feature type="region of interest" description="Disordered" evidence="1">
    <location>
        <begin position="44"/>
        <end position="79"/>
    </location>
</feature>
<evidence type="ECO:0000313" key="2">
    <source>
        <dbReference type="EMBL" id="OCF54876.1"/>
    </source>
</evidence>
<reference evidence="3" key="2">
    <citation type="submission" date="2013-12" db="EMBL/GenBank/DDBJ databases">
        <title>Evolution of pathogenesis and genome organization in the Tremellales.</title>
        <authorList>
            <person name="Cuomo C."/>
            <person name="Litvintseva A."/>
            <person name="Heitman J."/>
            <person name="Chen Y."/>
            <person name="Sun S."/>
            <person name="Springer D."/>
            <person name="Dromer F."/>
            <person name="Young S."/>
            <person name="Zeng Q."/>
            <person name="Chapman S."/>
            <person name="Gujja S."/>
            <person name="Saif S."/>
            <person name="Birren B."/>
        </authorList>
    </citation>
    <scope>NUCLEOTIDE SEQUENCE [LARGE SCALE GENOMIC DNA]</scope>
    <source>
        <strain evidence="3">CBS 10435</strain>
    </source>
</reference>
<proteinExistence type="predicted"/>
<gene>
    <name evidence="2" type="ORF">L486_07531</name>
</gene>
<protein>
    <submittedName>
        <fullName evidence="2">Uncharacterized protein</fullName>
    </submittedName>
</protein>
<sequence length="79" mass="8176">MPLLSLISTIKVKPIHKRTYPLGDSGGSPTQTLRLRGGCASASNIDDVDGTKKSKKKRRKKGGKGLSSGSWMGCGGGGC</sequence>
<dbReference type="EMBL" id="KI669468">
    <property type="protein sequence ID" value="OCF54876.1"/>
    <property type="molecule type" value="Genomic_DNA"/>
</dbReference>
<keyword evidence="3" id="KW-1185">Reference proteome</keyword>
<dbReference type="AlphaFoldDB" id="A0A1B9IGZ5"/>
<feature type="compositionally biased region" description="Basic residues" evidence="1">
    <location>
        <begin position="53"/>
        <end position="63"/>
    </location>
</feature>
<evidence type="ECO:0000256" key="1">
    <source>
        <dbReference type="SAM" id="MobiDB-lite"/>
    </source>
</evidence>
<name>A0A1B9IGZ5_9TREE</name>
<reference evidence="2 3" key="1">
    <citation type="submission" date="2013-07" db="EMBL/GenBank/DDBJ databases">
        <title>The Genome Sequence of Kwoniella mangroviensis CBS10435.</title>
        <authorList>
            <consortium name="The Broad Institute Genome Sequencing Platform"/>
            <person name="Cuomo C."/>
            <person name="Litvintseva A."/>
            <person name="Chen Y."/>
            <person name="Heitman J."/>
            <person name="Sun S."/>
            <person name="Springer D."/>
            <person name="Dromer F."/>
            <person name="Young S.K."/>
            <person name="Zeng Q."/>
            <person name="Gargeya S."/>
            <person name="Fitzgerald M."/>
            <person name="Abouelleil A."/>
            <person name="Alvarado L."/>
            <person name="Berlin A.M."/>
            <person name="Chapman S.B."/>
            <person name="Dewar J."/>
            <person name="Goldberg J."/>
            <person name="Griggs A."/>
            <person name="Gujja S."/>
            <person name="Hansen M."/>
            <person name="Howarth C."/>
            <person name="Imamovic A."/>
            <person name="Larimer J."/>
            <person name="McCowan C."/>
            <person name="Murphy C."/>
            <person name="Pearson M."/>
            <person name="Priest M."/>
            <person name="Roberts A."/>
            <person name="Saif S."/>
            <person name="Shea T."/>
            <person name="Sykes S."/>
            <person name="Wortman J."/>
            <person name="Nusbaum C."/>
            <person name="Birren B."/>
        </authorList>
    </citation>
    <scope>NUCLEOTIDE SEQUENCE [LARGE SCALE GENOMIC DNA]</scope>
    <source>
        <strain evidence="2 3">CBS 10435</strain>
    </source>
</reference>